<dbReference type="Proteomes" id="UP000190367">
    <property type="component" value="Unassembled WGS sequence"/>
</dbReference>
<proteinExistence type="inferred from homology"/>
<dbReference type="AlphaFoldDB" id="A0A1T4NPD8"/>
<reference evidence="5" key="1">
    <citation type="submission" date="2017-02" db="EMBL/GenBank/DDBJ databases">
        <authorList>
            <person name="Varghese N."/>
            <person name="Submissions S."/>
        </authorList>
    </citation>
    <scope>NUCLEOTIDE SEQUENCE [LARGE SCALE GENOMIC DNA]</scope>
    <source>
        <strain evidence="5">DSM 22224</strain>
    </source>
</reference>
<accession>A0A1T4NPD8</accession>
<keyword evidence="3" id="KW-0812">Transmembrane</keyword>
<evidence type="ECO:0000256" key="2">
    <source>
        <dbReference type="ARBA" id="ARBA00022679"/>
    </source>
</evidence>
<dbReference type="STRING" id="634771.SAMN04488128_1011689"/>
<sequence>MKVKISILYSWLVKMITFLLPNIPVCMRFRGFLYSLMMKGCGRNFQVTSTAVLNSLAGLEVGDNVYIAHHTVLIGIDIAIGNEVIIGPNCIISSGNHTFLNNSYRYGKSLRRPVKIGAGSWIAGNCSVLGGSILPERSVLGAGAVLNKKYDTADGLYGGIPAVFIKKMR</sequence>
<organism evidence="4 5">
    <name type="scientific">Chitinophaga eiseniae</name>
    <dbReference type="NCBI Taxonomy" id="634771"/>
    <lineage>
        <taxon>Bacteria</taxon>
        <taxon>Pseudomonadati</taxon>
        <taxon>Bacteroidota</taxon>
        <taxon>Chitinophagia</taxon>
        <taxon>Chitinophagales</taxon>
        <taxon>Chitinophagaceae</taxon>
        <taxon>Chitinophaga</taxon>
    </lineage>
</organism>
<evidence type="ECO:0000256" key="3">
    <source>
        <dbReference type="SAM" id="Phobius"/>
    </source>
</evidence>
<evidence type="ECO:0000313" key="4">
    <source>
        <dbReference type="EMBL" id="SJZ81180.1"/>
    </source>
</evidence>
<dbReference type="Gene3D" id="2.160.10.10">
    <property type="entry name" value="Hexapeptide repeat proteins"/>
    <property type="match status" value="1"/>
</dbReference>
<keyword evidence="3" id="KW-0472">Membrane</keyword>
<protein>
    <submittedName>
        <fullName evidence="4">Maltose O-acetyltransferase</fullName>
    </submittedName>
</protein>
<keyword evidence="5" id="KW-1185">Reference proteome</keyword>
<feature type="transmembrane region" description="Helical" evidence="3">
    <location>
        <begin position="6"/>
        <end position="29"/>
    </location>
</feature>
<dbReference type="SUPFAM" id="SSF51161">
    <property type="entry name" value="Trimeric LpxA-like enzymes"/>
    <property type="match status" value="1"/>
</dbReference>
<dbReference type="InterPro" id="IPR011004">
    <property type="entry name" value="Trimer_LpxA-like_sf"/>
</dbReference>
<evidence type="ECO:0000313" key="5">
    <source>
        <dbReference type="Proteomes" id="UP000190367"/>
    </source>
</evidence>
<keyword evidence="2 4" id="KW-0808">Transferase</keyword>
<dbReference type="CDD" id="cd04647">
    <property type="entry name" value="LbH_MAT_like"/>
    <property type="match status" value="1"/>
</dbReference>
<name>A0A1T4NPD8_9BACT</name>
<dbReference type="PANTHER" id="PTHR23416">
    <property type="entry name" value="SIALIC ACID SYNTHASE-RELATED"/>
    <property type="match status" value="1"/>
</dbReference>
<evidence type="ECO:0000256" key="1">
    <source>
        <dbReference type="ARBA" id="ARBA00007274"/>
    </source>
</evidence>
<dbReference type="GO" id="GO:0008374">
    <property type="term" value="F:O-acyltransferase activity"/>
    <property type="evidence" value="ECO:0007669"/>
    <property type="project" value="TreeGrafter"/>
</dbReference>
<dbReference type="GO" id="GO:0005829">
    <property type="term" value="C:cytosol"/>
    <property type="evidence" value="ECO:0007669"/>
    <property type="project" value="TreeGrafter"/>
</dbReference>
<dbReference type="RefSeq" id="WP_078668274.1">
    <property type="nucleotide sequence ID" value="NZ_FUWZ01000001.1"/>
</dbReference>
<dbReference type="EMBL" id="FUWZ01000001">
    <property type="protein sequence ID" value="SJZ81180.1"/>
    <property type="molecule type" value="Genomic_DNA"/>
</dbReference>
<dbReference type="OrthoDB" id="9814490at2"/>
<gene>
    <name evidence="4" type="ORF">SAMN04488128_1011689</name>
</gene>
<keyword evidence="3" id="KW-1133">Transmembrane helix</keyword>
<dbReference type="InterPro" id="IPR051159">
    <property type="entry name" value="Hexapeptide_acetyltransf"/>
</dbReference>
<comment type="similarity">
    <text evidence="1">Belongs to the transferase hexapeptide repeat family.</text>
</comment>
<dbReference type="PANTHER" id="PTHR23416:SF23">
    <property type="entry name" value="ACETYLTRANSFERASE C18B11.09C-RELATED"/>
    <property type="match status" value="1"/>
</dbReference>